<keyword evidence="10" id="KW-1185">Reference proteome</keyword>
<dbReference type="EMBL" id="CP094970">
    <property type="protein sequence ID" value="UYM06857.1"/>
    <property type="molecule type" value="Genomic_DNA"/>
</dbReference>
<dbReference type="NCBIfam" id="TIGR02135">
    <property type="entry name" value="phoU_full"/>
    <property type="match status" value="1"/>
</dbReference>
<evidence type="ECO:0000313" key="9">
    <source>
        <dbReference type="EMBL" id="UYM06857.1"/>
    </source>
</evidence>
<feature type="domain" description="PhoU" evidence="8">
    <location>
        <begin position="121"/>
        <end position="204"/>
    </location>
</feature>
<dbReference type="Proteomes" id="UP001164390">
    <property type="component" value="Chromosome"/>
</dbReference>
<dbReference type="GO" id="GO:0006817">
    <property type="term" value="P:phosphate ion transport"/>
    <property type="evidence" value="ECO:0007669"/>
    <property type="project" value="UniProtKB-KW"/>
</dbReference>
<comment type="subunit">
    <text evidence="3 7">Homodimer.</text>
</comment>
<evidence type="ECO:0000256" key="2">
    <source>
        <dbReference type="ARBA" id="ARBA00008107"/>
    </source>
</evidence>
<dbReference type="Pfam" id="PF01895">
    <property type="entry name" value="PhoU"/>
    <property type="match status" value="2"/>
</dbReference>
<comment type="similarity">
    <text evidence="2 7">Belongs to the PhoU family.</text>
</comment>
<evidence type="ECO:0000256" key="4">
    <source>
        <dbReference type="ARBA" id="ARBA00022448"/>
    </source>
</evidence>
<dbReference type="PANTHER" id="PTHR42930:SF3">
    <property type="entry name" value="PHOSPHATE-SPECIFIC TRANSPORT SYSTEM ACCESSORY PROTEIN PHOU"/>
    <property type="match status" value="1"/>
</dbReference>
<dbReference type="GO" id="GO:0005737">
    <property type="term" value="C:cytoplasm"/>
    <property type="evidence" value="ECO:0007669"/>
    <property type="project" value="UniProtKB-SubCell"/>
</dbReference>
<evidence type="ECO:0000256" key="7">
    <source>
        <dbReference type="PIRNR" id="PIRNR003107"/>
    </source>
</evidence>
<comment type="subcellular location">
    <subcellularLocation>
        <location evidence="1 7">Cytoplasm</location>
    </subcellularLocation>
</comment>
<gene>
    <name evidence="9" type="primary">phoU</name>
    <name evidence="9" type="ORF">L0C25_07215</name>
</gene>
<dbReference type="InterPro" id="IPR028366">
    <property type="entry name" value="PhoU"/>
</dbReference>
<dbReference type="InterPro" id="IPR038078">
    <property type="entry name" value="PhoU-like_sf"/>
</dbReference>
<dbReference type="SUPFAM" id="SSF109755">
    <property type="entry name" value="PhoU-like"/>
    <property type="match status" value="1"/>
</dbReference>
<dbReference type="FunFam" id="1.20.58.220:FF:000004">
    <property type="entry name" value="Phosphate-specific transport system accessory protein PhoU"/>
    <property type="match status" value="1"/>
</dbReference>
<evidence type="ECO:0000259" key="8">
    <source>
        <dbReference type="Pfam" id="PF01895"/>
    </source>
</evidence>
<sequence length="217" mass="24095">MRDQYYDQLDSVVDDLVAMTAAVRTAVLEATDALLDANAEAAESVISGDRDIDQAREIIEERSLHLLATQQPVATDLRQLVATLRMVADLERMGDLSVHIAKVARMRMPDVAVPEPLRPTISRMAEVAEEMVASASRIVAERDVDAARELEAQDDEMDKLRRSLFRALLGDEWDHGVEAAIDIALLGRYYERIGDHSVSMARRVVYLVTGEHPEATA</sequence>
<evidence type="ECO:0000256" key="1">
    <source>
        <dbReference type="ARBA" id="ARBA00004496"/>
    </source>
</evidence>
<keyword evidence="4 7" id="KW-0813">Transport</keyword>
<dbReference type="RefSeq" id="WP_271635781.1">
    <property type="nucleotide sequence ID" value="NZ_CP094970.1"/>
</dbReference>
<dbReference type="KEGG" id="sgrg:L0C25_07215"/>
<reference evidence="9" key="1">
    <citation type="submission" date="2022-01" db="EMBL/GenBank/DDBJ databases">
        <title>Nocardioidaceae gen. sp. A5X3R13.</title>
        <authorList>
            <person name="Lopez Marin M.A."/>
            <person name="Uhlik O."/>
        </authorList>
    </citation>
    <scope>NUCLEOTIDE SEQUENCE</scope>
    <source>
        <strain evidence="9">A5X3R13</strain>
    </source>
</reference>
<protein>
    <recommendedName>
        <fullName evidence="7">Phosphate-specific transport system accessory protein PhoU</fullName>
    </recommendedName>
</protein>
<evidence type="ECO:0000256" key="6">
    <source>
        <dbReference type="ARBA" id="ARBA00022592"/>
    </source>
</evidence>
<comment type="function">
    <text evidence="7">Plays a role in the regulation of phosphate uptake.</text>
</comment>
<organism evidence="9 10">
    <name type="scientific">Solicola gregarius</name>
    <dbReference type="NCBI Taxonomy" id="2908642"/>
    <lineage>
        <taxon>Bacteria</taxon>
        <taxon>Bacillati</taxon>
        <taxon>Actinomycetota</taxon>
        <taxon>Actinomycetes</taxon>
        <taxon>Propionibacteriales</taxon>
        <taxon>Nocardioidaceae</taxon>
        <taxon>Solicola</taxon>
    </lineage>
</organism>
<dbReference type="GO" id="GO:0045936">
    <property type="term" value="P:negative regulation of phosphate metabolic process"/>
    <property type="evidence" value="ECO:0007669"/>
    <property type="project" value="InterPro"/>
</dbReference>
<name>A0AA46TL11_9ACTN</name>
<keyword evidence="5 7" id="KW-0963">Cytoplasm</keyword>
<keyword evidence="6 7" id="KW-0592">Phosphate transport</keyword>
<dbReference type="Gene3D" id="1.20.58.220">
    <property type="entry name" value="Phosphate transport system protein phou homolog 2, domain 2"/>
    <property type="match status" value="1"/>
</dbReference>
<dbReference type="PIRSF" id="PIRSF003107">
    <property type="entry name" value="PhoU"/>
    <property type="match status" value="1"/>
</dbReference>
<dbReference type="GO" id="GO:0030643">
    <property type="term" value="P:intracellular phosphate ion homeostasis"/>
    <property type="evidence" value="ECO:0007669"/>
    <property type="project" value="InterPro"/>
</dbReference>
<accession>A0AA46TL11</accession>
<evidence type="ECO:0000256" key="3">
    <source>
        <dbReference type="ARBA" id="ARBA00011738"/>
    </source>
</evidence>
<proteinExistence type="inferred from homology"/>
<dbReference type="InterPro" id="IPR026022">
    <property type="entry name" value="PhoU_dom"/>
</dbReference>
<evidence type="ECO:0000313" key="10">
    <source>
        <dbReference type="Proteomes" id="UP001164390"/>
    </source>
</evidence>
<dbReference type="AlphaFoldDB" id="A0AA46TL11"/>
<dbReference type="PANTHER" id="PTHR42930">
    <property type="entry name" value="PHOSPHATE-SPECIFIC TRANSPORT SYSTEM ACCESSORY PROTEIN PHOU"/>
    <property type="match status" value="1"/>
</dbReference>
<evidence type="ECO:0000256" key="5">
    <source>
        <dbReference type="ARBA" id="ARBA00022490"/>
    </source>
</evidence>
<feature type="domain" description="PhoU" evidence="8">
    <location>
        <begin position="18"/>
        <end position="103"/>
    </location>
</feature>